<evidence type="ECO:0000313" key="8">
    <source>
        <dbReference type="Proteomes" id="UP000308230"/>
    </source>
</evidence>
<keyword evidence="4 6" id="KW-1133">Transmembrane helix</keyword>
<evidence type="ECO:0000313" key="7">
    <source>
        <dbReference type="EMBL" id="TLS38900.1"/>
    </source>
</evidence>
<dbReference type="GO" id="GO:0005886">
    <property type="term" value="C:plasma membrane"/>
    <property type="evidence" value="ECO:0007669"/>
    <property type="project" value="UniProtKB-SubCell"/>
</dbReference>
<feature type="transmembrane region" description="Helical" evidence="6">
    <location>
        <begin position="72"/>
        <end position="94"/>
    </location>
</feature>
<keyword evidence="2" id="KW-1003">Cell membrane</keyword>
<dbReference type="EMBL" id="SWLG01000001">
    <property type="protein sequence ID" value="TLS38900.1"/>
    <property type="molecule type" value="Genomic_DNA"/>
</dbReference>
<dbReference type="InterPro" id="IPR019108">
    <property type="entry name" value="Caa3_assmbl_CtaG-rel"/>
</dbReference>
<keyword evidence="8" id="KW-1185">Reference proteome</keyword>
<organism evidence="7 8">
    <name type="scientific">Exobacillus caeni</name>
    <dbReference type="NCBI Taxonomy" id="2574798"/>
    <lineage>
        <taxon>Bacteria</taxon>
        <taxon>Bacillati</taxon>
        <taxon>Bacillota</taxon>
        <taxon>Bacilli</taxon>
        <taxon>Bacillales</taxon>
        <taxon>Guptibacillaceae</taxon>
        <taxon>Exobacillus</taxon>
    </lineage>
</organism>
<feature type="transmembrane region" description="Helical" evidence="6">
    <location>
        <begin position="184"/>
        <end position="204"/>
    </location>
</feature>
<accession>A0A5R9F9I1</accession>
<evidence type="ECO:0000256" key="1">
    <source>
        <dbReference type="ARBA" id="ARBA00004651"/>
    </source>
</evidence>
<dbReference type="Pfam" id="PF09678">
    <property type="entry name" value="Caa3_CtaG"/>
    <property type="match status" value="1"/>
</dbReference>
<evidence type="ECO:0000256" key="6">
    <source>
        <dbReference type="SAM" id="Phobius"/>
    </source>
</evidence>
<keyword evidence="5 6" id="KW-0472">Membrane</keyword>
<proteinExistence type="predicted"/>
<keyword evidence="3 6" id="KW-0812">Transmembrane</keyword>
<feature type="transmembrane region" description="Helical" evidence="6">
    <location>
        <begin position="12"/>
        <end position="29"/>
    </location>
</feature>
<comment type="caution">
    <text evidence="7">The sequence shown here is derived from an EMBL/GenBank/DDBJ whole genome shotgun (WGS) entry which is preliminary data.</text>
</comment>
<evidence type="ECO:0000256" key="5">
    <source>
        <dbReference type="ARBA" id="ARBA00023136"/>
    </source>
</evidence>
<dbReference type="AlphaFoldDB" id="A0A5R9F9I1"/>
<evidence type="ECO:0000256" key="2">
    <source>
        <dbReference type="ARBA" id="ARBA00022475"/>
    </source>
</evidence>
<gene>
    <name evidence="7" type="ORF">FCL54_00895</name>
</gene>
<evidence type="ECO:0000256" key="4">
    <source>
        <dbReference type="ARBA" id="ARBA00022989"/>
    </source>
</evidence>
<comment type="subcellular location">
    <subcellularLocation>
        <location evidence="1">Cell membrane</location>
        <topology evidence="1">Multi-pass membrane protein</topology>
    </subcellularLocation>
</comment>
<feature type="transmembrane region" description="Helical" evidence="6">
    <location>
        <begin position="114"/>
        <end position="136"/>
    </location>
</feature>
<protein>
    <recommendedName>
        <fullName evidence="9">Cytochrome c oxidase assembly factor CtaG</fullName>
    </recommendedName>
</protein>
<reference evidence="7 8" key="1">
    <citation type="submission" date="2019-04" db="EMBL/GenBank/DDBJ databases">
        <title>Bacillus caeni sp. nov., a bacterium isolated from mangrove sediment.</title>
        <authorList>
            <person name="Huang H."/>
            <person name="Mo K."/>
            <person name="Hu Y."/>
        </authorList>
    </citation>
    <scope>NUCLEOTIDE SEQUENCE [LARGE SCALE GENOMIC DNA]</scope>
    <source>
        <strain evidence="7 8">HB172195</strain>
    </source>
</reference>
<sequence>MNHPLTFFDLWNPYLLVILILLGFIYFKTLNKYTKSYSNAFLTVKRRKVLFAIALVFYFIAEGSPLKAYGHYLFSFHMTSMAIVYLIVPPLILLSLPKPFFDPILKKHSVKKVFSFFTFPLVSVVLFNAVFSFYHVPAIFDYLMNNMLLMNVAFYVLLLLAFLFWWPLVTPLPELNEISNLKKLGYIFAAGVLLTPACALIIFAKDILYETYLNAPRVFSVFQLLDDQQAAGIIMKIIQEIVYGTALGIIFFQWAKKEKRQDESVTSEMKVYEQRMENVKLEGK</sequence>
<dbReference type="OrthoDB" id="128422at2"/>
<evidence type="ECO:0008006" key="9">
    <source>
        <dbReference type="Google" id="ProtNLM"/>
    </source>
</evidence>
<evidence type="ECO:0000256" key="3">
    <source>
        <dbReference type="ARBA" id="ARBA00022692"/>
    </source>
</evidence>
<feature type="transmembrane region" description="Helical" evidence="6">
    <location>
        <begin position="230"/>
        <end position="252"/>
    </location>
</feature>
<feature type="transmembrane region" description="Helical" evidence="6">
    <location>
        <begin position="148"/>
        <end position="172"/>
    </location>
</feature>
<dbReference type="Proteomes" id="UP000308230">
    <property type="component" value="Unassembled WGS sequence"/>
</dbReference>
<feature type="transmembrane region" description="Helical" evidence="6">
    <location>
        <begin position="49"/>
        <end position="66"/>
    </location>
</feature>
<name>A0A5R9F9I1_9BACL</name>